<dbReference type="AlphaFoldDB" id="A0A9C6XA40"/>
<proteinExistence type="predicted"/>
<protein>
    <submittedName>
        <fullName evidence="3">Uncharacterized protein LOC113207917</fullName>
    </submittedName>
</protein>
<evidence type="ECO:0000313" key="3">
    <source>
        <dbReference type="RefSeq" id="XP_052131963.1"/>
    </source>
</evidence>
<reference evidence="3" key="1">
    <citation type="journal article" date="2018" name="Proc. Natl. Acad. Sci. U.S.A.">
        <title>Phylogenomics and the evolution of hemipteroid insects.</title>
        <authorList>
            <person name="Johnson K.P."/>
            <person name="Dietrich C.H."/>
            <person name="Friedrich F."/>
            <person name="Beutel R.G."/>
            <person name="Wipfler B."/>
            <person name="Peters R.S."/>
            <person name="Allen J.M."/>
            <person name="Petersen M."/>
            <person name="Donath A."/>
            <person name="Walden K.K."/>
            <person name="Kozlov A.M."/>
            <person name="Podsiadlowski L."/>
            <person name="Mayer C."/>
            <person name="Meusemann K."/>
            <person name="Vasilikopoulos A."/>
            <person name="Waterhouse R.M."/>
            <person name="Cameron S.L."/>
            <person name="Weirauch C."/>
            <person name="Swanson D.R."/>
            <person name="Percy D.M."/>
            <person name="Hardy N.B."/>
            <person name="Terry I."/>
            <person name="Liu S."/>
            <person name="Zhou X."/>
            <person name="Misof B."/>
            <person name="Robertson H.M."/>
            <person name="Yoshizawa K."/>
        </authorList>
    </citation>
    <scope>NUCLEOTIDE SEQUENCE</scope>
    <source>
        <tissue evidence="3">Whole organism</tissue>
    </source>
</reference>
<dbReference type="RefSeq" id="XP_052131963.1">
    <property type="nucleotide sequence ID" value="XM_052276003.1"/>
</dbReference>
<reference evidence="3" key="2">
    <citation type="submission" date="2025-08" db="UniProtKB">
        <authorList>
            <consortium name="RefSeq"/>
        </authorList>
    </citation>
    <scope>IDENTIFICATION</scope>
    <source>
        <tissue evidence="3">Whole organism</tissue>
    </source>
</reference>
<name>A0A9C6XA40_FRAOC</name>
<evidence type="ECO:0000313" key="2">
    <source>
        <dbReference type="Proteomes" id="UP000504606"/>
    </source>
</evidence>
<dbReference type="KEGG" id="foc:113207917"/>
<dbReference type="Proteomes" id="UP000504606">
    <property type="component" value="Unplaced"/>
</dbReference>
<keyword evidence="2" id="KW-1185">Reference proteome</keyword>
<accession>A0A9C6XA40</accession>
<feature type="non-terminal residue" evidence="3">
    <location>
        <position position="151"/>
    </location>
</feature>
<sequence length="151" mass="16479">MDQFMEWAIDGDRESFFKEIHPDLPDYDQHMKQMEDQEPSGRLSPVPEVMDIDLDIRPESSFDRFCHSPFDLRDLVNSPVGPEDIADDAVEGEAVDEGDDAVEGEAADEGDDAVEGEAVDEGDDAQPKLPWSGIADLLSGVAVPSPPPSPP</sequence>
<gene>
    <name evidence="3" type="primary">LOC113207917</name>
</gene>
<evidence type="ECO:0000256" key="1">
    <source>
        <dbReference type="SAM" id="MobiDB-lite"/>
    </source>
</evidence>
<feature type="compositionally biased region" description="Acidic residues" evidence="1">
    <location>
        <begin position="84"/>
        <end position="124"/>
    </location>
</feature>
<feature type="region of interest" description="Disordered" evidence="1">
    <location>
        <begin position="76"/>
        <end position="131"/>
    </location>
</feature>
<dbReference type="GeneID" id="113207917"/>
<organism evidence="2 3">
    <name type="scientific">Frankliniella occidentalis</name>
    <name type="common">Western flower thrips</name>
    <name type="synonym">Euthrips occidentalis</name>
    <dbReference type="NCBI Taxonomy" id="133901"/>
    <lineage>
        <taxon>Eukaryota</taxon>
        <taxon>Metazoa</taxon>
        <taxon>Ecdysozoa</taxon>
        <taxon>Arthropoda</taxon>
        <taxon>Hexapoda</taxon>
        <taxon>Insecta</taxon>
        <taxon>Pterygota</taxon>
        <taxon>Neoptera</taxon>
        <taxon>Paraneoptera</taxon>
        <taxon>Thysanoptera</taxon>
        <taxon>Terebrantia</taxon>
        <taxon>Thripoidea</taxon>
        <taxon>Thripidae</taxon>
        <taxon>Frankliniella</taxon>
    </lineage>
</organism>